<dbReference type="EMBL" id="SRMQ01000003">
    <property type="protein sequence ID" value="TGJ76900.1"/>
    <property type="molecule type" value="Genomic_DNA"/>
</dbReference>
<comment type="caution">
    <text evidence="3">The sequence shown here is derived from an EMBL/GenBank/DDBJ whole genome shotgun (WGS) entry which is preliminary data.</text>
</comment>
<dbReference type="PANTHER" id="PTHR39176">
    <property type="entry name" value="PERIPLASMIC PROTEIN-RELATED"/>
    <property type="match status" value="1"/>
</dbReference>
<name>A0A4Z0YDB9_9FIRM</name>
<evidence type="ECO:0000256" key="1">
    <source>
        <dbReference type="SAM" id="SignalP"/>
    </source>
</evidence>
<organism evidence="3 4">
    <name type="scientific">Caproiciproducens galactitolivorans</name>
    <dbReference type="NCBI Taxonomy" id="642589"/>
    <lineage>
        <taxon>Bacteria</taxon>
        <taxon>Bacillati</taxon>
        <taxon>Bacillota</taxon>
        <taxon>Clostridia</taxon>
        <taxon>Eubacteriales</taxon>
        <taxon>Acutalibacteraceae</taxon>
        <taxon>Caproiciproducens</taxon>
    </lineage>
</organism>
<protein>
    <recommendedName>
        <fullName evidence="2">Lysozyme inhibitor LprI-like N-terminal domain-containing protein</fullName>
    </recommendedName>
</protein>
<dbReference type="InterPro" id="IPR009739">
    <property type="entry name" value="LprI-like_N"/>
</dbReference>
<dbReference type="PROSITE" id="PS51257">
    <property type="entry name" value="PROKAR_LIPOPROTEIN"/>
    <property type="match status" value="1"/>
</dbReference>
<evidence type="ECO:0000313" key="3">
    <source>
        <dbReference type="EMBL" id="TGJ76900.1"/>
    </source>
</evidence>
<dbReference type="AlphaFoldDB" id="A0A4Z0YDB9"/>
<dbReference type="Proteomes" id="UP000297714">
    <property type="component" value="Unassembled WGS sequence"/>
</dbReference>
<dbReference type="RefSeq" id="WP_135658360.1">
    <property type="nucleotide sequence ID" value="NZ_JAJUFJ010000007.1"/>
</dbReference>
<reference evidence="3 4" key="1">
    <citation type="submission" date="2019-04" db="EMBL/GenBank/DDBJ databases">
        <authorList>
            <person name="Poehlein A."/>
            <person name="Bengelsdorf F.R."/>
            <person name="Duerre P."/>
            <person name="Daniel R."/>
        </authorList>
    </citation>
    <scope>NUCLEOTIDE SEQUENCE [LARGE SCALE GENOMIC DNA]</scope>
    <source>
        <strain evidence="3 4">BS-1</strain>
    </source>
</reference>
<keyword evidence="4" id="KW-1185">Reference proteome</keyword>
<feature type="chain" id="PRO_5021472623" description="Lysozyme inhibitor LprI-like N-terminal domain-containing protein" evidence="1">
    <location>
        <begin position="22"/>
        <end position="212"/>
    </location>
</feature>
<dbReference type="OrthoDB" id="1934098at2"/>
<dbReference type="Pfam" id="PF07007">
    <property type="entry name" value="LprI"/>
    <property type="match status" value="1"/>
</dbReference>
<gene>
    <name evidence="3" type="ORF">CAGA_09730</name>
</gene>
<feature type="domain" description="Lysozyme inhibitor LprI-like N-terminal" evidence="2">
    <location>
        <begin position="107"/>
        <end position="194"/>
    </location>
</feature>
<dbReference type="PANTHER" id="PTHR39176:SF1">
    <property type="entry name" value="PERIPLASMIC PROTEIN"/>
    <property type="match status" value="1"/>
</dbReference>
<keyword evidence="1" id="KW-0732">Signal</keyword>
<sequence length="212" mass="22777">MKNRKILCAVLAFALAASVFAACGSKKGGESSVPASSFAAESLPAVSSEVSSESASSDTVVVTSNEPAESQPGPVVEITTDNKEFDELFKKNPIDKKYIQELNDAISNVAMVNLSNKYTGIWEKEVSSAYKKLCKLAKGSELTKIKDEQTAWENGKSAALKKISDDAQAAGGSMAQVNAASATMDFYRSRAAQLYRALYSYDPNYSYAYNSK</sequence>
<feature type="signal peptide" evidence="1">
    <location>
        <begin position="1"/>
        <end position="21"/>
    </location>
</feature>
<dbReference type="Gene3D" id="1.20.1270.180">
    <property type="match status" value="1"/>
</dbReference>
<accession>A0A4Z0YDB9</accession>
<proteinExistence type="predicted"/>
<evidence type="ECO:0000313" key="4">
    <source>
        <dbReference type="Proteomes" id="UP000297714"/>
    </source>
</evidence>
<evidence type="ECO:0000259" key="2">
    <source>
        <dbReference type="Pfam" id="PF07007"/>
    </source>
</evidence>